<accession>A0A445A506</accession>
<dbReference type="STRING" id="3818.A0A445A506"/>
<dbReference type="Gene3D" id="3.60.21.10">
    <property type="match status" value="1"/>
</dbReference>
<protein>
    <submittedName>
        <fullName evidence="1">Uncharacterized protein</fullName>
    </submittedName>
</protein>
<dbReference type="EMBL" id="SDMP01000006">
    <property type="protein sequence ID" value="RYR55775.1"/>
    <property type="molecule type" value="Genomic_DNA"/>
</dbReference>
<reference evidence="1 3" key="1">
    <citation type="submission" date="2019-01" db="EMBL/GenBank/DDBJ databases">
        <title>Sequencing of cultivated peanut Arachis hypogaea provides insights into genome evolution and oil improvement.</title>
        <authorList>
            <person name="Chen X."/>
        </authorList>
    </citation>
    <scope>NUCLEOTIDE SEQUENCE [LARGE SCALE GENOMIC DNA]</scope>
    <source>
        <strain evidence="3">cv. Fuhuasheng</strain>
        <strain evidence="1">GDAAS-fuhuasheng2018</strain>
        <tissue evidence="1">Leaves</tissue>
    </source>
</reference>
<comment type="caution">
    <text evidence="1">The sequence shown here is derived from an EMBL/GenBank/DDBJ whole genome shotgun (WGS) entry which is preliminary data.</text>
</comment>
<dbReference type="InterPro" id="IPR029052">
    <property type="entry name" value="Metallo-depent_PP-like"/>
</dbReference>
<dbReference type="Proteomes" id="UP000289738">
    <property type="component" value="Chromosome A06"/>
</dbReference>
<proteinExistence type="predicted"/>
<evidence type="ECO:0000313" key="1">
    <source>
        <dbReference type="EMBL" id="RYR21507.1"/>
    </source>
</evidence>
<keyword evidence="3" id="KW-1185">Reference proteome</keyword>
<name>A0A445A506_ARAHY</name>
<evidence type="ECO:0000313" key="2">
    <source>
        <dbReference type="EMBL" id="RYR55775.1"/>
    </source>
</evidence>
<gene>
    <name evidence="2" type="ORF">Ahy_A06g030946</name>
    <name evidence="1" type="ORF">Ahy_B03g066816</name>
</gene>
<organism evidence="1 3">
    <name type="scientific">Arachis hypogaea</name>
    <name type="common">Peanut</name>
    <dbReference type="NCBI Taxonomy" id="3818"/>
    <lineage>
        <taxon>Eukaryota</taxon>
        <taxon>Viridiplantae</taxon>
        <taxon>Streptophyta</taxon>
        <taxon>Embryophyta</taxon>
        <taxon>Tracheophyta</taxon>
        <taxon>Spermatophyta</taxon>
        <taxon>Magnoliopsida</taxon>
        <taxon>eudicotyledons</taxon>
        <taxon>Gunneridae</taxon>
        <taxon>Pentapetalae</taxon>
        <taxon>rosids</taxon>
        <taxon>fabids</taxon>
        <taxon>Fabales</taxon>
        <taxon>Fabaceae</taxon>
        <taxon>Papilionoideae</taxon>
        <taxon>50 kb inversion clade</taxon>
        <taxon>dalbergioids sensu lato</taxon>
        <taxon>Dalbergieae</taxon>
        <taxon>Pterocarpus clade</taxon>
        <taxon>Arachis</taxon>
    </lineage>
</organism>
<dbReference type="Proteomes" id="UP000289738">
    <property type="component" value="Chromosome B03"/>
</dbReference>
<dbReference type="AlphaFoldDB" id="A0A445A506"/>
<evidence type="ECO:0000313" key="3">
    <source>
        <dbReference type="Proteomes" id="UP000289738"/>
    </source>
</evidence>
<sequence length="86" mass="10060">MFVELETAAEAFFFKNSHRVAAGLATARKIKERRCRLSWVAVDLNHQLLVRTALTQVDLSKVDRKRTPWLVVLFHVPWYNSNKVHQ</sequence>
<dbReference type="EMBL" id="SDMP01000013">
    <property type="protein sequence ID" value="RYR21507.1"/>
    <property type="molecule type" value="Genomic_DNA"/>
</dbReference>